<organism evidence="2 3">
    <name type="scientific">Pisolithus tinctorius Marx 270</name>
    <dbReference type="NCBI Taxonomy" id="870435"/>
    <lineage>
        <taxon>Eukaryota</taxon>
        <taxon>Fungi</taxon>
        <taxon>Dikarya</taxon>
        <taxon>Basidiomycota</taxon>
        <taxon>Agaricomycotina</taxon>
        <taxon>Agaricomycetes</taxon>
        <taxon>Agaricomycetidae</taxon>
        <taxon>Boletales</taxon>
        <taxon>Sclerodermatineae</taxon>
        <taxon>Pisolithaceae</taxon>
        <taxon>Pisolithus</taxon>
    </lineage>
</organism>
<evidence type="ECO:0000313" key="3">
    <source>
        <dbReference type="Proteomes" id="UP000054217"/>
    </source>
</evidence>
<dbReference type="HOGENOM" id="CLU_129997_0_0_1"/>
<feature type="signal peptide" evidence="1">
    <location>
        <begin position="1"/>
        <end position="19"/>
    </location>
</feature>
<dbReference type="EMBL" id="KN832047">
    <property type="protein sequence ID" value="KIN96428.1"/>
    <property type="molecule type" value="Genomic_DNA"/>
</dbReference>
<dbReference type="InParanoid" id="A0A0C3NMA4"/>
<name>A0A0C3NMA4_PISTI</name>
<reference evidence="3" key="2">
    <citation type="submission" date="2015-01" db="EMBL/GenBank/DDBJ databases">
        <title>Evolutionary Origins and Diversification of the Mycorrhizal Mutualists.</title>
        <authorList>
            <consortium name="DOE Joint Genome Institute"/>
            <consortium name="Mycorrhizal Genomics Consortium"/>
            <person name="Kohler A."/>
            <person name="Kuo A."/>
            <person name="Nagy L.G."/>
            <person name="Floudas D."/>
            <person name="Copeland A."/>
            <person name="Barry K.W."/>
            <person name="Cichocki N."/>
            <person name="Veneault-Fourrey C."/>
            <person name="LaButti K."/>
            <person name="Lindquist E.A."/>
            <person name="Lipzen A."/>
            <person name="Lundell T."/>
            <person name="Morin E."/>
            <person name="Murat C."/>
            <person name="Riley R."/>
            <person name="Ohm R."/>
            <person name="Sun H."/>
            <person name="Tunlid A."/>
            <person name="Henrissat B."/>
            <person name="Grigoriev I.V."/>
            <person name="Hibbett D.S."/>
            <person name="Martin F."/>
        </authorList>
    </citation>
    <scope>NUCLEOTIDE SEQUENCE [LARGE SCALE GENOMIC DNA]</scope>
    <source>
        <strain evidence="3">Marx 270</strain>
    </source>
</reference>
<dbReference type="AlphaFoldDB" id="A0A0C3NMA4"/>
<evidence type="ECO:0000256" key="1">
    <source>
        <dbReference type="SAM" id="SignalP"/>
    </source>
</evidence>
<keyword evidence="1" id="KW-0732">Signal</keyword>
<feature type="chain" id="PRO_5002176375" evidence="1">
    <location>
        <begin position="20"/>
        <end position="201"/>
    </location>
</feature>
<sequence>MANQPVALLLLALSPEAEGCSVTPMECMAEEITTLRQQHMEMAQDLLDTCHKLANTQWALADTQTKLQMLCDLVEALHQCLYPLPHSSPNAPGPSCPSPIGFAITSHQAVVPTDGARILDLAPTTMVQEVAIDTSILQNLLGDMLLAPSTFLLPTHHFPYSSTPGVGEAWPPIYFSLGAVADHASGDDANDQDAANWMDVD</sequence>
<gene>
    <name evidence="2" type="ORF">M404DRAFT_33319</name>
</gene>
<reference evidence="2 3" key="1">
    <citation type="submission" date="2014-04" db="EMBL/GenBank/DDBJ databases">
        <authorList>
            <consortium name="DOE Joint Genome Institute"/>
            <person name="Kuo A."/>
            <person name="Kohler A."/>
            <person name="Costa M.D."/>
            <person name="Nagy L.G."/>
            <person name="Floudas D."/>
            <person name="Copeland A."/>
            <person name="Barry K.W."/>
            <person name="Cichocki N."/>
            <person name="Veneault-Fourrey C."/>
            <person name="LaButti K."/>
            <person name="Lindquist E.A."/>
            <person name="Lipzen A."/>
            <person name="Lundell T."/>
            <person name="Morin E."/>
            <person name="Murat C."/>
            <person name="Sun H."/>
            <person name="Tunlid A."/>
            <person name="Henrissat B."/>
            <person name="Grigoriev I.V."/>
            <person name="Hibbett D.S."/>
            <person name="Martin F."/>
            <person name="Nordberg H.P."/>
            <person name="Cantor M.N."/>
            <person name="Hua S.X."/>
        </authorList>
    </citation>
    <scope>NUCLEOTIDE SEQUENCE [LARGE SCALE GENOMIC DNA]</scope>
    <source>
        <strain evidence="2 3">Marx 270</strain>
    </source>
</reference>
<dbReference type="OrthoDB" id="2696883at2759"/>
<proteinExistence type="predicted"/>
<evidence type="ECO:0000313" key="2">
    <source>
        <dbReference type="EMBL" id="KIN96428.1"/>
    </source>
</evidence>
<accession>A0A0C3NMA4</accession>
<dbReference type="Proteomes" id="UP000054217">
    <property type="component" value="Unassembled WGS sequence"/>
</dbReference>
<keyword evidence="3" id="KW-1185">Reference proteome</keyword>
<protein>
    <submittedName>
        <fullName evidence="2">Uncharacterized protein</fullName>
    </submittedName>
</protein>